<accession>A0A8S1NIC7</accession>
<dbReference type="AlphaFoldDB" id="A0A8S1NIC7"/>
<name>A0A8S1NIC7_9CILI</name>
<evidence type="ECO:0000313" key="2">
    <source>
        <dbReference type="Proteomes" id="UP000692954"/>
    </source>
</evidence>
<gene>
    <name evidence="1" type="ORF">PSON_ATCC_30995.1.T0570061</name>
</gene>
<evidence type="ECO:0000313" key="1">
    <source>
        <dbReference type="EMBL" id="CAD8091059.1"/>
    </source>
</evidence>
<dbReference type="EMBL" id="CAJJDN010000057">
    <property type="protein sequence ID" value="CAD8091059.1"/>
    <property type="molecule type" value="Genomic_DNA"/>
</dbReference>
<organism evidence="1 2">
    <name type="scientific">Paramecium sonneborni</name>
    <dbReference type="NCBI Taxonomy" id="65129"/>
    <lineage>
        <taxon>Eukaryota</taxon>
        <taxon>Sar</taxon>
        <taxon>Alveolata</taxon>
        <taxon>Ciliophora</taxon>
        <taxon>Intramacronucleata</taxon>
        <taxon>Oligohymenophorea</taxon>
        <taxon>Peniculida</taxon>
        <taxon>Parameciidae</taxon>
        <taxon>Paramecium</taxon>
    </lineage>
</organism>
<protein>
    <submittedName>
        <fullName evidence="1">Uncharacterized protein</fullName>
    </submittedName>
</protein>
<dbReference type="Proteomes" id="UP000692954">
    <property type="component" value="Unassembled WGS sequence"/>
</dbReference>
<comment type="caution">
    <text evidence="1">The sequence shown here is derived from an EMBL/GenBank/DDBJ whole genome shotgun (WGS) entry which is preliminary data.</text>
</comment>
<reference evidence="1" key="1">
    <citation type="submission" date="2021-01" db="EMBL/GenBank/DDBJ databases">
        <authorList>
            <consortium name="Genoscope - CEA"/>
            <person name="William W."/>
        </authorList>
    </citation>
    <scope>NUCLEOTIDE SEQUENCE</scope>
</reference>
<sequence>MNSKSALQSVKPTNIKQLQILQLLVERVYIPLESKVELRTTLQKFTSQIEHSSQQVSGTITIELPDVVDQIDDETALKNYELIEKYEDYIWKWSQTIRKTILKEASRKTEKNSALTDIMLQRSRSENLSTLYQQLQNQLWQKLDRDQQTYLEDNQSSVLEFNCQFAELTKGQADTKDNVQFLITLESLDYFSTLQGSRQDVELITIDFRIND</sequence>
<keyword evidence="2" id="KW-1185">Reference proteome</keyword>
<proteinExistence type="predicted"/>